<evidence type="ECO:0000313" key="2">
    <source>
        <dbReference type="Proteomes" id="UP001569428"/>
    </source>
</evidence>
<dbReference type="RefSeq" id="WP_371840764.1">
    <property type="nucleotide sequence ID" value="NZ_JBGMEK010000065.1"/>
</dbReference>
<dbReference type="EMBL" id="JBGMEK010000065">
    <property type="protein sequence ID" value="MFA0813021.1"/>
    <property type="molecule type" value="Genomic_DNA"/>
</dbReference>
<accession>A0ABV4P4H3</accession>
<sequence length="88" mass="9845">MCIPSTGIADVTWDFLEAGQEAQSGDRSVHIFFKINKLAGITNILPAACWTMKSCKRLPRITLNYSALRVIVGIEVQLAVTIRYFQSR</sequence>
<comment type="caution">
    <text evidence="1">The sequence shown here is derived from an EMBL/GenBank/DDBJ whole genome shotgun (WGS) entry which is preliminary data.</text>
</comment>
<name>A0ABV4P4H3_9GAMM</name>
<reference evidence="1 2" key="1">
    <citation type="submission" date="2024-08" db="EMBL/GenBank/DDBJ databases">
        <authorList>
            <person name="Ishaq N."/>
        </authorList>
    </citation>
    <scope>NUCLEOTIDE SEQUENCE [LARGE SCALE GENOMIC DNA]</scope>
    <source>
        <strain evidence="1 2">DSM 18651</strain>
    </source>
</reference>
<evidence type="ECO:0000313" key="1">
    <source>
        <dbReference type="EMBL" id="MFA0813021.1"/>
    </source>
</evidence>
<gene>
    <name evidence="1" type="ORF">ACCI49_19110</name>
</gene>
<protein>
    <submittedName>
        <fullName evidence="1">Uncharacterized protein</fullName>
    </submittedName>
</protein>
<keyword evidence="2" id="KW-1185">Reference proteome</keyword>
<dbReference type="Proteomes" id="UP001569428">
    <property type="component" value="Unassembled WGS sequence"/>
</dbReference>
<organism evidence="1 2">
    <name type="scientific">Microbulbifer epialgicus</name>
    <dbReference type="NCBI Taxonomy" id="393907"/>
    <lineage>
        <taxon>Bacteria</taxon>
        <taxon>Pseudomonadati</taxon>
        <taxon>Pseudomonadota</taxon>
        <taxon>Gammaproteobacteria</taxon>
        <taxon>Cellvibrionales</taxon>
        <taxon>Microbulbiferaceae</taxon>
        <taxon>Microbulbifer</taxon>
    </lineage>
</organism>
<proteinExistence type="predicted"/>